<gene>
    <name evidence="2" type="ORF">FRACA_950012</name>
</gene>
<sequence length="119" mass="13025">MQIFSTSLKRRLTPQLAVELIAEVNQPRRLGVRMRTPLPRMACRFLEETLAWCAEVRSRQTGLHLLLGGRRAAAGRVRRGQELLHLPVEPAAVLRGAARPGDAGLGSAATRPQGAARRS</sequence>
<name>A0A2I2L2N7_9ACTN</name>
<evidence type="ECO:0000313" key="3">
    <source>
        <dbReference type="Proteomes" id="UP000234331"/>
    </source>
</evidence>
<dbReference type="AlphaFoldDB" id="A0A2I2L2N7"/>
<organism evidence="2 3">
    <name type="scientific">Frankia canadensis</name>
    <dbReference type="NCBI Taxonomy" id="1836972"/>
    <lineage>
        <taxon>Bacteria</taxon>
        <taxon>Bacillati</taxon>
        <taxon>Actinomycetota</taxon>
        <taxon>Actinomycetes</taxon>
        <taxon>Frankiales</taxon>
        <taxon>Frankiaceae</taxon>
        <taxon>Frankia</taxon>
    </lineage>
</organism>
<proteinExistence type="predicted"/>
<accession>A0A2I2L2N7</accession>
<evidence type="ECO:0000313" key="2">
    <source>
        <dbReference type="EMBL" id="SNQ52193.1"/>
    </source>
</evidence>
<dbReference type="EMBL" id="FZMO01000564">
    <property type="protein sequence ID" value="SNQ52193.1"/>
    <property type="molecule type" value="Genomic_DNA"/>
</dbReference>
<dbReference type="Proteomes" id="UP000234331">
    <property type="component" value="Unassembled WGS sequence"/>
</dbReference>
<protein>
    <submittedName>
        <fullName evidence="2">Uncharacterized protein</fullName>
    </submittedName>
</protein>
<feature type="region of interest" description="Disordered" evidence="1">
    <location>
        <begin position="98"/>
        <end position="119"/>
    </location>
</feature>
<keyword evidence="3" id="KW-1185">Reference proteome</keyword>
<evidence type="ECO:0000256" key="1">
    <source>
        <dbReference type="SAM" id="MobiDB-lite"/>
    </source>
</evidence>
<reference evidence="2 3" key="1">
    <citation type="submission" date="2017-06" db="EMBL/GenBank/DDBJ databases">
        <authorList>
            <person name="Kim H.J."/>
            <person name="Triplett B.A."/>
        </authorList>
    </citation>
    <scope>NUCLEOTIDE SEQUENCE [LARGE SCALE GENOMIC DNA]</scope>
    <source>
        <strain evidence="2">FRACA_ARgP5</strain>
    </source>
</reference>